<dbReference type="AlphaFoldDB" id="A0A0C5VHD1"/>
<dbReference type="OrthoDB" id="9804559at2"/>
<dbReference type="SUPFAM" id="SSF117143">
    <property type="entry name" value="Flagellar hook protein flgE"/>
    <property type="match status" value="1"/>
</dbReference>
<accession>A0A0C5VHD1</accession>
<dbReference type="InterPro" id="IPR053967">
    <property type="entry name" value="LlgE_F_G-like_D1"/>
</dbReference>
<evidence type="ECO:0000256" key="3">
    <source>
        <dbReference type="ARBA" id="ARBA00023143"/>
    </source>
</evidence>
<dbReference type="InterPro" id="IPR037925">
    <property type="entry name" value="FlgE/F/G-like"/>
</dbReference>
<keyword evidence="8" id="KW-0969">Cilium</keyword>
<comment type="subcellular location">
    <subcellularLocation>
        <location evidence="1 4">Bacterial flagellum basal body</location>
    </subcellularLocation>
</comment>
<dbReference type="GO" id="GO:0071978">
    <property type="term" value="P:bacterial-type flagellum-dependent swarming motility"/>
    <property type="evidence" value="ECO:0007669"/>
    <property type="project" value="TreeGrafter"/>
</dbReference>
<comment type="similarity">
    <text evidence="2 4">Belongs to the flagella basal body rod proteins family.</text>
</comment>
<dbReference type="Proteomes" id="UP000032266">
    <property type="component" value="Chromosome"/>
</dbReference>
<dbReference type="HOGENOM" id="CLU_013687_0_1_6"/>
<dbReference type="PANTHER" id="PTHR30435">
    <property type="entry name" value="FLAGELLAR PROTEIN"/>
    <property type="match status" value="1"/>
</dbReference>
<evidence type="ECO:0000259" key="5">
    <source>
        <dbReference type="Pfam" id="PF00460"/>
    </source>
</evidence>
<dbReference type="GO" id="GO:0009425">
    <property type="term" value="C:bacterial-type flagellum basal body"/>
    <property type="evidence" value="ECO:0007669"/>
    <property type="project" value="UniProtKB-SubCell"/>
</dbReference>
<dbReference type="InterPro" id="IPR019776">
    <property type="entry name" value="Flagellar_basal_body_rod_CS"/>
</dbReference>
<evidence type="ECO:0000259" key="6">
    <source>
        <dbReference type="Pfam" id="PF06429"/>
    </source>
</evidence>
<name>A0A0C5VHD1_9GAMM</name>
<dbReference type="Pfam" id="PF22692">
    <property type="entry name" value="LlgE_F_G_D1"/>
    <property type="match status" value="1"/>
</dbReference>
<dbReference type="PANTHER" id="PTHR30435:SF19">
    <property type="entry name" value="FLAGELLAR BASAL-BODY ROD PROTEIN FLGG"/>
    <property type="match status" value="1"/>
</dbReference>
<evidence type="ECO:0000256" key="1">
    <source>
        <dbReference type="ARBA" id="ARBA00004117"/>
    </source>
</evidence>
<evidence type="ECO:0000313" key="9">
    <source>
        <dbReference type="Proteomes" id="UP000032266"/>
    </source>
</evidence>
<gene>
    <name evidence="8" type="ORF">YC6258_00673</name>
</gene>
<proteinExistence type="inferred from homology"/>
<keyword evidence="8" id="KW-0282">Flagellum</keyword>
<sequence length="251" mass="26900">MLDSMHIAALGMESQQTMVDTISNNIANINTQSFKAAQVNFEDLVGKRDGAQDLIPSGAGVRVAGLRYNSTPGDMKQTDNEMDIAIAGKGFFELINDNGDSLYTRNGSLKINADGILESVNGLPLSALIEVPSDYTSLAITTDGTVLADVPDQKDPVTLGQLELAHFINPEGLENLGNGLYRSSPDSGEAQYFATDSNPSKILQGYVESSNVNMVQELTSLVLAQKAYGLNSRILQASDEILSLINDLRRG</sequence>
<dbReference type="NCBIfam" id="TIGR03506">
    <property type="entry name" value="FlgEFG_subfam"/>
    <property type="match status" value="2"/>
</dbReference>
<evidence type="ECO:0000313" key="8">
    <source>
        <dbReference type="EMBL" id="AJQ92723.1"/>
    </source>
</evidence>
<organism evidence="8 9">
    <name type="scientific">Gynuella sunshinyii YC6258</name>
    <dbReference type="NCBI Taxonomy" id="1445510"/>
    <lineage>
        <taxon>Bacteria</taxon>
        <taxon>Pseudomonadati</taxon>
        <taxon>Pseudomonadota</taxon>
        <taxon>Gammaproteobacteria</taxon>
        <taxon>Oceanospirillales</taxon>
        <taxon>Saccharospirillaceae</taxon>
        <taxon>Gynuella</taxon>
    </lineage>
</organism>
<feature type="domain" description="Flagellar hook protein FlgE/F/G-like D1" evidence="7">
    <location>
        <begin position="85"/>
        <end position="147"/>
    </location>
</feature>
<feature type="domain" description="Flagellar basal-body/hook protein C-terminal" evidence="6">
    <location>
        <begin position="204"/>
        <end position="248"/>
    </location>
</feature>
<evidence type="ECO:0000259" key="7">
    <source>
        <dbReference type="Pfam" id="PF22692"/>
    </source>
</evidence>
<dbReference type="EMBL" id="CP007142">
    <property type="protein sequence ID" value="AJQ92723.1"/>
    <property type="molecule type" value="Genomic_DNA"/>
</dbReference>
<keyword evidence="3 4" id="KW-0975">Bacterial flagellum</keyword>
<dbReference type="PROSITE" id="PS00588">
    <property type="entry name" value="FLAGELLA_BB_ROD"/>
    <property type="match status" value="1"/>
</dbReference>
<dbReference type="InterPro" id="IPR020013">
    <property type="entry name" value="Flagellar_FlgE/F/G"/>
</dbReference>
<evidence type="ECO:0000256" key="2">
    <source>
        <dbReference type="ARBA" id="ARBA00009677"/>
    </source>
</evidence>
<dbReference type="KEGG" id="gsn:YC6258_00673"/>
<reference evidence="8 9" key="1">
    <citation type="submission" date="2014-01" db="EMBL/GenBank/DDBJ databases">
        <title>Full genme sequencing of cellulolytic bacterium Gynuella sunshinyii YC6258T gen. nov., sp. nov.</title>
        <authorList>
            <person name="Khan H."/>
            <person name="Chung E.J."/>
            <person name="Chung Y.R."/>
        </authorList>
    </citation>
    <scope>NUCLEOTIDE SEQUENCE [LARGE SCALE GENOMIC DNA]</scope>
    <source>
        <strain evidence="8 9">YC6258</strain>
    </source>
</reference>
<dbReference type="Pfam" id="PF00460">
    <property type="entry name" value="Flg_bb_rod"/>
    <property type="match status" value="1"/>
</dbReference>
<dbReference type="Pfam" id="PF06429">
    <property type="entry name" value="Flg_bbr_C"/>
    <property type="match status" value="1"/>
</dbReference>
<keyword evidence="9" id="KW-1185">Reference proteome</keyword>
<dbReference type="InterPro" id="IPR001444">
    <property type="entry name" value="Flag_bb_rod_N"/>
</dbReference>
<evidence type="ECO:0000256" key="4">
    <source>
        <dbReference type="RuleBase" id="RU362116"/>
    </source>
</evidence>
<feature type="domain" description="Flagellar basal body rod protein N-terminal" evidence="5">
    <location>
        <begin position="7"/>
        <end position="35"/>
    </location>
</feature>
<dbReference type="InterPro" id="IPR010930">
    <property type="entry name" value="Flg_bb/hook_C_dom"/>
</dbReference>
<dbReference type="STRING" id="1445510.YC6258_00673"/>
<protein>
    <submittedName>
        <fullName evidence="8">Flagellar basal body rod protein</fullName>
    </submittedName>
</protein>
<keyword evidence="8" id="KW-0966">Cell projection</keyword>
<dbReference type="RefSeq" id="WP_044615720.1">
    <property type="nucleotide sequence ID" value="NZ_CP007142.1"/>
</dbReference>